<dbReference type="InterPro" id="IPR036526">
    <property type="entry name" value="C-N_Hydrolase_sf"/>
</dbReference>
<accession>A0AAE3JI00</accession>
<evidence type="ECO:0000256" key="1">
    <source>
        <dbReference type="ARBA" id="ARBA00004651"/>
    </source>
</evidence>
<evidence type="ECO:0000256" key="2">
    <source>
        <dbReference type="ARBA" id="ARBA00010065"/>
    </source>
</evidence>
<dbReference type="EMBL" id="JAINWA010000001">
    <property type="protein sequence ID" value="MCD1653591.1"/>
    <property type="molecule type" value="Genomic_DNA"/>
</dbReference>
<evidence type="ECO:0000256" key="3">
    <source>
        <dbReference type="ARBA" id="ARBA00022475"/>
    </source>
</evidence>
<feature type="transmembrane region" description="Helical" evidence="9">
    <location>
        <begin position="37"/>
        <end position="55"/>
    </location>
</feature>
<comment type="function">
    <text evidence="9">Catalyzes the phospholipid dependent N-acylation of the N-terminal cysteine of apolipoprotein, the last step in lipoprotein maturation.</text>
</comment>
<feature type="transmembrane region" description="Helical" evidence="9">
    <location>
        <begin position="90"/>
        <end position="114"/>
    </location>
</feature>
<keyword evidence="8 9" id="KW-0012">Acyltransferase</keyword>
<feature type="transmembrane region" description="Helical" evidence="9">
    <location>
        <begin position="62"/>
        <end position="84"/>
    </location>
</feature>
<protein>
    <recommendedName>
        <fullName evidence="9">Apolipoprotein N-acyltransferase</fullName>
        <shortName evidence="9">ALP N-acyltransferase</shortName>
        <ecNumber evidence="9">2.3.1.269</ecNumber>
    </recommendedName>
</protein>
<comment type="caution">
    <text evidence="11">The sequence shown here is derived from an EMBL/GenBank/DDBJ whole genome shotgun (WGS) entry which is preliminary data.</text>
</comment>
<keyword evidence="12" id="KW-1185">Reference proteome</keyword>
<dbReference type="GO" id="GO:0016410">
    <property type="term" value="F:N-acyltransferase activity"/>
    <property type="evidence" value="ECO:0007669"/>
    <property type="project" value="UniProtKB-UniRule"/>
</dbReference>
<dbReference type="PANTHER" id="PTHR38686:SF1">
    <property type="entry name" value="APOLIPOPROTEIN N-ACYLTRANSFERASE"/>
    <property type="match status" value="1"/>
</dbReference>
<feature type="transmembrane region" description="Helical" evidence="9">
    <location>
        <begin position="158"/>
        <end position="180"/>
    </location>
</feature>
<evidence type="ECO:0000256" key="6">
    <source>
        <dbReference type="ARBA" id="ARBA00022989"/>
    </source>
</evidence>
<dbReference type="Pfam" id="PF00795">
    <property type="entry name" value="CN_hydrolase"/>
    <property type="match status" value="1"/>
</dbReference>
<dbReference type="EC" id="2.3.1.269" evidence="9"/>
<comment type="catalytic activity">
    <reaction evidence="9">
        <text>N-terminal S-1,2-diacyl-sn-glyceryl-L-cysteinyl-[lipoprotein] + a glycerophospholipid = N-acyl-S-1,2-diacyl-sn-glyceryl-L-cysteinyl-[lipoprotein] + a 2-acyl-sn-glycero-3-phospholipid + H(+)</text>
        <dbReference type="Rhea" id="RHEA:48228"/>
        <dbReference type="Rhea" id="RHEA-COMP:14681"/>
        <dbReference type="Rhea" id="RHEA-COMP:14684"/>
        <dbReference type="ChEBI" id="CHEBI:15378"/>
        <dbReference type="ChEBI" id="CHEBI:136912"/>
        <dbReference type="ChEBI" id="CHEBI:140656"/>
        <dbReference type="ChEBI" id="CHEBI:140657"/>
        <dbReference type="ChEBI" id="CHEBI:140660"/>
        <dbReference type="EC" id="2.3.1.269"/>
    </reaction>
</comment>
<dbReference type="PROSITE" id="PS50263">
    <property type="entry name" value="CN_HYDROLASE"/>
    <property type="match status" value="1"/>
</dbReference>
<reference evidence="11" key="1">
    <citation type="submission" date="2021-08" db="EMBL/GenBank/DDBJ databases">
        <title>Comparative analyses of Brucepasteria parasyntrophica and Teretinema zuelzerae.</title>
        <authorList>
            <person name="Song Y."/>
            <person name="Brune A."/>
        </authorList>
    </citation>
    <scope>NUCLEOTIDE SEQUENCE</scope>
    <source>
        <strain evidence="11">DSM 1903</strain>
    </source>
</reference>
<dbReference type="SUPFAM" id="SSF56317">
    <property type="entry name" value="Carbon-nitrogen hydrolase"/>
    <property type="match status" value="1"/>
</dbReference>
<evidence type="ECO:0000313" key="12">
    <source>
        <dbReference type="Proteomes" id="UP001198163"/>
    </source>
</evidence>
<dbReference type="CDD" id="cd07571">
    <property type="entry name" value="ALP_N-acyl_transferase"/>
    <property type="match status" value="1"/>
</dbReference>
<dbReference type="Gene3D" id="3.60.110.10">
    <property type="entry name" value="Carbon-nitrogen hydrolase"/>
    <property type="match status" value="1"/>
</dbReference>
<dbReference type="HAMAP" id="MF_01148">
    <property type="entry name" value="Lnt"/>
    <property type="match status" value="1"/>
</dbReference>
<feature type="domain" description="CN hydrolase" evidence="10">
    <location>
        <begin position="230"/>
        <end position="494"/>
    </location>
</feature>
<comment type="pathway">
    <text evidence="9">Protein modification; lipoprotein biosynthesis (N-acyl transfer).</text>
</comment>
<feature type="transmembrane region" description="Helical" evidence="9">
    <location>
        <begin position="12"/>
        <end position="31"/>
    </location>
</feature>
<sequence>MLLDKEKGFRWLLTPALKLVAILIGALLFAGSFPNPVITDGIPFFAWLAFIPVFWITRNSSLAGSAFYGIAYAVSAYGLFNYWLSVFHPLAGMIVGGIYAIYFAILFPLLTFSYRLYPDRGYVLQWILWLSYEYLRTLGFLGYPYGISGYTQWRMMQIIQIADITGVWGISALVVFPSAYIAASLQNGYKNIGKFVLKEKIILFAWLIAIACSLVYGLFSPVDYSKSPKKRITLVQHNNDPWQGGINTYRENFYTLRRLSDIALASNNKPDLVVWSETAFIPRIFWHSTYREDPEAYLLVKELLEYLAKQDIPFVIGNDDGRKESTPSGDWERVDYNAALLYIQGQERGLYRKRHLVPFTEHFPYQKQFPAIYSALKAADTHFWKKGTEPTVFRLPEFTFSTPICFEDSFGYISRQFVANGADLLVNLTNDAWAKSLSAQNQHLGMAIFRAVENRRSMVRATASGQTCAIDPNGRIIDLGIPFSETQITVEVPIFNRKRTIYTRFGDYLGGIFLTAAGLAMVSAMRKKIHGKLHQRVRT</sequence>
<keyword evidence="3 9" id="KW-1003">Cell membrane</keyword>
<gene>
    <name evidence="9 11" type="primary">lnt</name>
    <name evidence="11" type="ORF">K7J14_02615</name>
</gene>
<dbReference type="InterPro" id="IPR045378">
    <property type="entry name" value="LNT_N"/>
</dbReference>
<evidence type="ECO:0000256" key="9">
    <source>
        <dbReference type="HAMAP-Rule" id="MF_01148"/>
    </source>
</evidence>
<comment type="subcellular location">
    <subcellularLocation>
        <location evidence="1 9">Cell membrane</location>
        <topology evidence="1 9">Multi-pass membrane protein</topology>
    </subcellularLocation>
</comment>
<dbReference type="InterPro" id="IPR004563">
    <property type="entry name" value="Apolipo_AcylTrfase"/>
</dbReference>
<keyword evidence="5 9" id="KW-0812">Transmembrane</keyword>
<dbReference type="AlphaFoldDB" id="A0AAE3JI00"/>
<comment type="similarity">
    <text evidence="2 9">Belongs to the CN hydrolase family. Apolipoprotein N-acyltransferase subfamily.</text>
</comment>
<proteinExistence type="inferred from homology"/>
<evidence type="ECO:0000313" key="11">
    <source>
        <dbReference type="EMBL" id="MCD1653591.1"/>
    </source>
</evidence>
<feature type="transmembrane region" description="Helical" evidence="9">
    <location>
        <begin position="505"/>
        <end position="525"/>
    </location>
</feature>
<name>A0AAE3JI00_9SPIR</name>
<organism evidence="11 12">
    <name type="scientific">Teretinema zuelzerae</name>
    <dbReference type="NCBI Taxonomy" id="156"/>
    <lineage>
        <taxon>Bacteria</taxon>
        <taxon>Pseudomonadati</taxon>
        <taxon>Spirochaetota</taxon>
        <taxon>Spirochaetia</taxon>
        <taxon>Spirochaetales</taxon>
        <taxon>Treponemataceae</taxon>
        <taxon>Teretinema</taxon>
    </lineage>
</organism>
<dbReference type="GO" id="GO:0042158">
    <property type="term" value="P:lipoprotein biosynthetic process"/>
    <property type="evidence" value="ECO:0007669"/>
    <property type="project" value="UniProtKB-UniRule"/>
</dbReference>
<dbReference type="GO" id="GO:0005886">
    <property type="term" value="C:plasma membrane"/>
    <property type="evidence" value="ECO:0007669"/>
    <property type="project" value="UniProtKB-SubCell"/>
</dbReference>
<dbReference type="PANTHER" id="PTHR38686">
    <property type="entry name" value="APOLIPOPROTEIN N-ACYLTRANSFERASE"/>
    <property type="match status" value="1"/>
</dbReference>
<keyword evidence="6 9" id="KW-1133">Transmembrane helix</keyword>
<evidence type="ECO:0000256" key="8">
    <source>
        <dbReference type="ARBA" id="ARBA00023315"/>
    </source>
</evidence>
<evidence type="ECO:0000256" key="5">
    <source>
        <dbReference type="ARBA" id="ARBA00022692"/>
    </source>
</evidence>
<feature type="transmembrane region" description="Helical" evidence="9">
    <location>
        <begin position="201"/>
        <end position="219"/>
    </location>
</feature>
<evidence type="ECO:0000259" key="10">
    <source>
        <dbReference type="PROSITE" id="PS50263"/>
    </source>
</evidence>
<dbReference type="Pfam" id="PF20154">
    <property type="entry name" value="LNT_N"/>
    <property type="match status" value="1"/>
</dbReference>
<dbReference type="NCBIfam" id="TIGR00546">
    <property type="entry name" value="lnt"/>
    <property type="match status" value="1"/>
</dbReference>
<evidence type="ECO:0000256" key="7">
    <source>
        <dbReference type="ARBA" id="ARBA00023136"/>
    </source>
</evidence>
<keyword evidence="7 9" id="KW-0472">Membrane</keyword>
<keyword evidence="4 9" id="KW-0808">Transferase</keyword>
<dbReference type="Proteomes" id="UP001198163">
    <property type="component" value="Unassembled WGS sequence"/>
</dbReference>
<dbReference type="InterPro" id="IPR003010">
    <property type="entry name" value="C-N_Hydrolase"/>
</dbReference>
<evidence type="ECO:0000256" key="4">
    <source>
        <dbReference type="ARBA" id="ARBA00022679"/>
    </source>
</evidence>
<dbReference type="RefSeq" id="WP_230752738.1">
    <property type="nucleotide sequence ID" value="NZ_JAINWA010000001.1"/>
</dbReference>